<comment type="caution">
    <text evidence="3">The sequence shown here is derived from an EMBL/GenBank/DDBJ whole genome shotgun (WGS) entry which is preliminary data.</text>
</comment>
<dbReference type="PANTHER" id="PTHR45621">
    <property type="entry name" value="OS01G0588500 PROTEIN-RELATED"/>
    <property type="match status" value="1"/>
</dbReference>
<dbReference type="GO" id="GO:0005524">
    <property type="term" value="F:ATP binding"/>
    <property type="evidence" value="ECO:0007669"/>
    <property type="project" value="UniProtKB-UniRule"/>
</dbReference>
<accession>A0AAD5NLL8</accession>
<evidence type="ECO:0000313" key="3">
    <source>
        <dbReference type="EMBL" id="KAI9165303.1"/>
    </source>
</evidence>
<evidence type="ECO:0000256" key="2">
    <source>
        <dbReference type="SAM" id="MobiDB-lite"/>
    </source>
</evidence>
<feature type="binding site" evidence="1">
    <location>
        <position position="42"/>
    </location>
    <ligand>
        <name>ATP</name>
        <dbReference type="ChEBI" id="CHEBI:30616"/>
    </ligand>
</feature>
<dbReference type="Proteomes" id="UP001064489">
    <property type="component" value="Chromosome 10"/>
</dbReference>
<sequence length="119" mass="13073">MNFSPDSLLGEGGFGRVYKGWVDEKTLSPSSKMGIGMAVAIKGRTTTTTAEPNQVVDDAAGGNDDSSSSFHDFPDISFPFLKQNECQNLKALDVDRPGEKLNLVHWLKPELSEKRSWEP</sequence>
<evidence type="ECO:0000313" key="4">
    <source>
        <dbReference type="Proteomes" id="UP001064489"/>
    </source>
</evidence>
<reference evidence="3" key="1">
    <citation type="journal article" date="2022" name="Plant J.">
        <title>Strategies of tolerance reflected in two North American maple genomes.</title>
        <authorList>
            <person name="McEvoy S.L."/>
            <person name="Sezen U.U."/>
            <person name="Trouern-Trend A."/>
            <person name="McMahon S.M."/>
            <person name="Schaberg P.G."/>
            <person name="Yang J."/>
            <person name="Wegrzyn J.L."/>
            <person name="Swenson N.G."/>
        </authorList>
    </citation>
    <scope>NUCLEOTIDE SEQUENCE</scope>
    <source>
        <strain evidence="3">91603</strain>
    </source>
</reference>
<name>A0AAD5NLL8_ACENE</name>
<dbReference type="EMBL" id="JAJSOW010000105">
    <property type="protein sequence ID" value="KAI9165303.1"/>
    <property type="molecule type" value="Genomic_DNA"/>
</dbReference>
<dbReference type="AlphaFoldDB" id="A0AAD5NLL8"/>
<dbReference type="InterPro" id="IPR050823">
    <property type="entry name" value="Plant_Ser_Thr_Prot_Kinase"/>
</dbReference>
<gene>
    <name evidence="3" type="ORF">LWI28_011444</name>
</gene>
<dbReference type="InterPro" id="IPR017441">
    <property type="entry name" value="Protein_kinase_ATP_BS"/>
</dbReference>
<keyword evidence="1" id="KW-0547">Nucleotide-binding</keyword>
<feature type="compositionally biased region" description="Low complexity" evidence="2">
    <location>
        <begin position="57"/>
        <end position="68"/>
    </location>
</feature>
<dbReference type="Gene3D" id="3.30.200.20">
    <property type="entry name" value="Phosphorylase Kinase, domain 1"/>
    <property type="match status" value="1"/>
</dbReference>
<evidence type="ECO:0000256" key="1">
    <source>
        <dbReference type="PROSITE-ProRule" id="PRU10141"/>
    </source>
</evidence>
<reference evidence="3" key="2">
    <citation type="submission" date="2023-02" db="EMBL/GenBank/DDBJ databases">
        <authorList>
            <person name="Swenson N.G."/>
            <person name="Wegrzyn J.L."/>
            <person name="Mcevoy S.L."/>
        </authorList>
    </citation>
    <scope>NUCLEOTIDE SEQUENCE</scope>
    <source>
        <strain evidence="3">91603</strain>
        <tissue evidence="3">Leaf</tissue>
    </source>
</reference>
<keyword evidence="4" id="KW-1185">Reference proteome</keyword>
<organism evidence="3 4">
    <name type="scientific">Acer negundo</name>
    <name type="common">Box elder</name>
    <dbReference type="NCBI Taxonomy" id="4023"/>
    <lineage>
        <taxon>Eukaryota</taxon>
        <taxon>Viridiplantae</taxon>
        <taxon>Streptophyta</taxon>
        <taxon>Embryophyta</taxon>
        <taxon>Tracheophyta</taxon>
        <taxon>Spermatophyta</taxon>
        <taxon>Magnoliopsida</taxon>
        <taxon>eudicotyledons</taxon>
        <taxon>Gunneridae</taxon>
        <taxon>Pentapetalae</taxon>
        <taxon>rosids</taxon>
        <taxon>malvids</taxon>
        <taxon>Sapindales</taxon>
        <taxon>Sapindaceae</taxon>
        <taxon>Hippocastanoideae</taxon>
        <taxon>Acereae</taxon>
        <taxon>Acer</taxon>
    </lineage>
</organism>
<keyword evidence="1" id="KW-0067">ATP-binding</keyword>
<proteinExistence type="predicted"/>
<dbReference type="PROSITE" id="PS00107">
    <property type="entry name" value="PROTEIN_KINASE_ATP"/>
    <property type="match status" value="1"/>
</dbReference>
<protein>
    <submittedName>
        <fullName evidence="3">Uncharacterized protein</fullName>
    </submittedName>
</protein>
<feature type="region of interest" description="Disordered" evidence="2">
    <location>
        <begin position="45"/>
        <end position="68"/>
    </location>
</feature>